<evidence type="ECO:0000313" key="2">
    <source>
        <dbReference type="EMBL" id="KAK3940149.1"/>
    </source>
</evidence>
<dbReference type="AlphaFoldDB" id="A0AAN6N6R3"/>
<proteinExistence type="predicted"/>
<dbReference type="PANTHER" id="PTHR28077">
    <property type="entry name" value="INOSITOL PHOSPHORYLCERAMIDE SYNTHASE REGULATORY SUBUNIT KEI1"/>
    <property type="match status" value="1"/>
</dbReference>
<keyword evidence="1" id="KW-1133">Transmembrane helix</keyword>
<feature type="transmembrane region" description="Helical" evidence="1">
    <location>
        <begin position="162"/>
        <end position="183"/>
    </location>
</feature>
<evidence type="ECO:0000256" key="1">
    <source>
        <dbReference type="SAM" id="Phobius"/>
    </source>
</evidence>
<reference evidence="3" key="1">
    <citation type="journal article" date="2023" name="Mol. Phylogenet. Evol.">
        <title>Genome-scale phylogeny and comparative genomics of the fungal order Sordariales.</title>
        <authorList>
            <person name="Hensen N."/>
            <person name="Bonometti L."/>
            <person name="Westerberg I."/>
            <person name="Brannstrom I.O."/>
            <person name="Guillou S."/>
            <person name="Cros-Aarteil S."/>
            <person name="Calhoun S."/>
            <person name="Haridas S."/>
            <person name="Kuo A."/>
            <person name="Mondo S."/>
            <person name="Pangilinan J."/>
            <person name="Riley R."/>
            <person name="LaButti K."/>
            <person name="Andreopoulos B."/>
            <person name="Lipzen A."/>
            <person name="Chen C."/>
            <person name="Yan M."/>
            <person name="Daum C."/>
            <person name="Ng V."/>
            <person name="Clum A."/>
            <person name="Steindorff A."/>
            <person name="Ohm R.A."/>
            <person name="Martin F."/>
            <person name="Silar P."/>
            <person name="Natvig D.O."/>
            <person name="Lalanne C."/>
            <person name="Gautier V."/>
            <person name="Ament-Velasquez S.L."/>
            <person name="Kruys A."/>
            <person name="Hutchinson M.I."/>
            <person name="Powell A.J."/>
            <person name="Barry K."/>
            <person name="Miller A.N."/>
            <person name="Grigoriev I.V."/>
            <person name="Debuchy R."/>
            <person name="Gladieux P."/>
            <person name="Hiltunen Thoren M."/>
            <person name="Johannesson H."/>
        </authorList>
    </citation>
    <scope>NUCLEOTIDE SEQUENCE [LARGE SCALE GENOMIC DNA]</scope>
    <source>
        <strain evidence="3">CBS 340.73</strain>
    </source>
</reference>
<keyword evidence="3" id="KW-1185">Reference proteome</keyword>
<dbReference type="InterPro" id="IPR013862">
    <property type="entry name" value="Kei1"/>
</dbReference>
<dbReference type="Pfam" id="PF08552">
    <property type="entry name" value="Kei1"/>
    <property type="match status" value="1"/>
</dbReference>
<accession>A0AAN6N6R3</accession>
<keyword evidence="1" id="KW-0472">Membrane</keyword>
<dbReference type="GO" id="GO:0006673">
    <property type="term" value="P:inositol phosphoceramide metabolic process"/>
    <property type="evidence" value="ECO:0007669"/>
    <property type="project" value="InterPro"/>
</dbReference>
<name>A0AAN6N6R3_9PEZI</name>
<sequence length="268" mass="29160">MPTATGALRWLRLPRPKTFLGLMSLQAGTELISLALVFNKVTGVYGILAIFTGYALSALQLSMYIFSVLMVIALGFLLPHIRKQSPFQNLALAWLYVIDTLVNTAYTTAFAVNWYLASFHDPKGPAGAQDDAALSPSNGGDVPLDENQAAQANAGVGVQETAASMVLVVAFTLIRIYFSLVVMSYARMLLQRFVEEHSSTADEEHTSSGMSPNPFAVGSPLGEGWRGKVGRFMVSCGRGYWLGRKEDEEWAKDVSSKLRSNRSRAAVV</sequence>
<dbReference type="GO" id="GO:0070917">
    <property type="term" value="F:inositol phosphoceramide synthase regulator activity"/>
    <property type="evidence" value="ECO:0007669"/>
    <property type="project" value="InterPro"/>
</dbReference>
<dbReference type="GO" id="GO:0070916">
    <property type="term" value="C:inositol phosphoceramide synthase complex"/>
    <property type="evidence" value="ECO:0007669"/>
    <property type="project" value="TreeGrafter"/>
</dbReference>
<dbReference type="Proteomes" id="UP001303473">
    <property type="component" value="Unassembled WGS sequence"/>
</dbReference>
<feature type="transmembrane region" description="Helical" evidence="1">
    <location>
        <begin position="45"/>
        <end position="78"/>
    </location>
</feature>
<evidence type="ECO:0000313" key="3">
    <source>
        <dbReference type="Proteomes" id="UP001303473"/>
    </source>
</evidence>
<dbReference type="GO" id="GO:0000139">
    <property type="term" value="C:Golgi membrane"/>
    <property type="evidence" value="ECO:0007669"/>
    <property type="project" value="TreeGrafter"/>
</dbReference>
<protein>
    <submittedName>
        <fullName evidence="2">Inositolphosphorylceramide synthase subunit Kei1-domain-containing protein</fullName>
    </submittedName>
</protein>
<keyword evidence="1" id="KW-0812">Transmembrane</keyword>
<feature type="transmembrane region" description="Helical" evidence="1">
    <location>
        <begin position="90"/>
        <end position="116"/>
    </location>
</feature>
<gene>
    <name evidence="2" type="ORF">QBC46DRAFT_386098</name>
</gene>
<comment type="caution">
    <text evidence="2">The sequence shown here is derived from an EMBL/GenBank/DDBJ whole genome shotgun (WGS) entry which is preliminary data.</text>
</comment>
<dbReference type="EMBL" id="MU853800">
    <property type="protein sequence ID" value="KAK3940149.1"/>
    <property type="molecule type" value="Genomic_DNA"/>
</dbReference>
<dbReference type="PANTHER" id="PTHR28077:SF1">
    <property type="entry name" value="INOSITOL PHOSPHORYLCERAMIDE SYNTHASE REGULATORY SUBUNIT KEI1"/>
    <property type="match status" value="1"/>
</dbReference>
<organism evidence="2 3">
    <name type="scientific">Diplogelasinospora grovesii</name>
    <dbReference type="NCBI Taxonomy" id="303347"/>
    <lineage>
        <taxon>Eukaryota</taxon>
        <taxon>Fungi</taxon>
        <taxon>Dikarya</taxon>
        <taxon>Ascomycota</taxon>
        <taxon>Pezizomycotina</taxon>
        <taxon>Sordariomycetes</taxon>
        <taxon>Sordariomycetidae</taxon>
        <taxon>Sordariales</taxon>
        <taxon>Diplogelasinosporaceae</taxon>
        <taxon>Diplogelasinospora</taxon>
    </lineage>
</organism>